<proteinExistence type="predicted"/>
<comment type="caution">
    <text evidence="1">The sequence shown here is derived from an EMBL/GenBank/DDBJ whole genome shotgun (WGS) entry which is preliminary data.</text>
</comment>
<reference evidence="1" key="1">
    <citation type="journal article" date="2015" name="Nature">
        <title>Complex archaea that bridge the gap between prokaryotes and eukaryotes.</title>
        <authorList>
            <person name="Spang A."/>
            <person name="Saw J.H."/>
            <person name="Jorgensen S.L."/>
            <person name="Zaremba-Niedzwiedzka K."/>
            <person name="Martijn J."/>
            <person name="Lind A.E."/>
            <person name="van Eijk R."/>
            <person name="Schleper C."/>
            <person name="Guy L."/>
            <person name="Ettema T.J."/>
        </authorList>
    </citation>
    <scope>NUCLEOTIDE SEQUENCE</scope>
</reference>
<dbReference type="EMBL" id="LAZR01006628">
    <property type="protein sequence ID" value="KKM90773.1"/>
    <property type="molecule type" value="Genomic_DNA"/>
</dbReference>
<organism evidence="1">
    <name type="scientific">marine sediment metagenome</name>
    <dbReference type="NCBI Taxonomy" id="412755"/>
    <lineage>
        <taxon>unclassified sequences</taxon>
        <taxon>metagenomes</taxon>
        <taxon>ecological metagenomes</taxon>
    </lineage>
</organism>
<dbReference type="AlphaFoldDB" id="A0A0F9LBM3"/>
<protein>
    <submittedName>
        <fullName evidence="1">Uncharacterized protein</fullName>
    </submittedName>
</protein>
<accession>A0A0F9LBM3</accession>
<gene>
    <name evidence="1" type="ORF">LCGC14_1235230</name>
</gene>
<sequence length="156" mass="18380">MEHLIRFPVGDWSDDGHGKCHYFIVRSNKPVQELRELHFSCKEKLGFDIGDICRDYEDSELSLDIFDKLQAAGFDIEWNSDPDDDEANTKYSRYFAEMKELTMDPEEVFNLWTDILKFLDPDLNLELTVVESDDINFYGFDEKKRHLNTPGYGVFY</sequence>
<name>A0A0F9LBM3_9ZZZZ</name>
<evidence type="ECO:0000313" key="1">
    <source>
        <dbReference type="EMBL" id="KKM90773.1"/>
    </source>
</evidence>